<organism evidence="2 3">
    <name type="scientific">Aphis glycines</name>
    <name type="common">Soybean aphid</name>
    <dbReference type="NCBI Taxonomy" id="307491"/>
    <lineage>
        <taxon>Eukaryota</taxon>
        <taxon>Metazoa</taxon>
        <taxon>Ecdysozoa</taxon>
        <taxon>Arthropoda</taxon>
        <taxon>Hexapoda</taxon>
        <taxon>Insecta</taxon>
        <taxon>Pterygota</taxon>
        <taxon>Neoptera</taxon>
        <taxon>Paraneoptera</taxon>
        <taxon>Hemiptera</taxon>
        <taxon>Sternorrhyncha</taxon>
        <taxon>Aphidomorpha</taxon>
        <taxon>Aphidoidea</taxon>
        <taxon>Aphididae</taxon>
        <taxon>Aphidini</taxon>
        <taxon>Aphis</taxon>
        <taxon>Aphis</taxon>
    </lineage>
</organism>
<evidence type="ECO:0000313" key="2">
    <source>
        <dbReference type="EMBL" id="KAE9535895.1"/>
    </source>
</evidence>
<comment type="caution">
    <text evidence="2">The sequence shown here is derived from an EMBL/GenBank/DDBJ whole genome shotgun (WGS) entry which is preliminary data.</text>
</comment>
<name>A0A6G0TN13_APHGL</name>
<reference evidence="2 3" key="1">
    <citation type="submission" date="2019-08" db="EMBL/GenBank/DDBJ databases">
        <title>The genome of the soybean aphid Biotype 1, its phylome, world population structure and adaptation to the North American continent.</title>
        <authorList>
            <person name="Giordano R."/>
            <person name="Donthu R.K."/>
            <person name="Hernandez A.G."/>
            <person name="Wright C.L."/>
            <person name="Zimin A.V."/>
        </authorList>
    </citation>
    <scope>NUCLEOTIDE SEQUENCE [LARGE SCALE GENOMIC DNA]</scope>
    <source>
        <tissue evidence="2">Whole aphids</tissue>
    </source>
</reference>
<proteinExistence type="predicted"/>
<keyword evidence="3" id="KW-1185">Reference proteome</keyword>
<gene>
    <name evidence="2" type="ORF">AGLY_007796</name>
</gene>
<evidence type="ECO:0000256" key="1">
    <source>
        <dbReference type="SAM" id="MobiDB-lite"/>
    </source>
</evidence>
<dbReference type="EMBL" id="VYZN01000025">
    <property type="protein sequence ID" value="KAE9535895.1"/>
    <property type="molecule type" value="Genomic_DNA"/>
</dbReference>
<dbReference type="AlphaFoldDB" id="A0A6G0TN13"/>
<protein>
    <submittedName>
        <fullName evidence="2">Uncharacterized protein</fullName>
    </submittedName>
</protein>
<evidence type="ECO:0000313" key="3">
    <source>
        <dbReference type="Proteomes" id="UP000475862"/>
    </source>
</evidence>
<dbReference type="Proteomes" id="UP000475862">
    <property type="component" value="Unassembled WGS sequence"/>
</dbReference>
<feature type="region of interest" description="Disordered" evidence="1">
    <location>
        <begin position="134"/>
        <end position="171"/>
    </location>
</feature>
<sequence>MDIWIIVNKSKKGAIIEFLIFNANIFARLNFYEMKSTWHRCTSTFDISLNKIQEAVNLLHQRRHWHEIACEYIYIQIYIYIYIHTQTAHTCSTGWSKGIESSMWASVGGGSTDAAAAIAGRGSGGVYIQPLRWRKKGGGVGPPTTLVQEGRDEDSESVALSAPPDSPGLAC</sequence>
<accession>A0A6G0TN13</accession>